<keyword evidence="1" id="KW-0472">Membrane</keyword>
<keyword evidence="3" id="KW-1185">Reference proteome</keyword>
<keyword evidence="1" id="KW-1133">Transmembrane helix</keyword>
<organism evidence="2 3">
    <name type="scientific">Liparis tanakae</name>
    <name type="common">Tanaka's snailfish</name>
    <dbReference type="NCBI Taxonomy" id="230148"/>
    <lineage>
        <taxon>Eukaryota</taxon>
        <taxon>Metazoa</taxon>
        <taxon>Chordata</taxon>
        <taxon>Craniata</taxon>
        <taxon>Vertebrata</taxon>
        <taxon>Euteleostomi</taxon>
        <taxon>Actinopterygii</taxon>
        <taxon>Neopterygii</taxon>
        <taxon>Teleostei</taxon>
        <taxon>Neoteleostei</taxon>
        <taxon>Acanthomorphata</taxon>
        <taxon>Eupercaria</taxon>
        <taxon>Perciformes</taxon>
        <taxon>Cottioidei</taxon>
        <taxon>Cottales</taxon>
        <taxon>Liparidae</taxon>
        <taxon>Liparis</taxon>
    </lineage>
</organism>
<proteinExistence type="predicted"/>
<dbReference type="Gene3D" id="1.10.287.70">
    <property type="match status" value="1"/>
</dbReference>
<dbReference type="EMBL" id="SRLO01011836">
    <property type="protein sequence ID" value="TNN25713.1"/>
    <property type="molecule type" value="Genomic_DNA"/>
</dbReference>
<sequence>MMISVVVSAPRLVVPDPAPLRPQDKTSALSLSNVAGVFYILIGGLGLAMLVALVEFCYKSRIESRRMKVSPAPSRSVNQQKLRLRLLEMYSIYIYIYMYIYICIYIHIYIYIYIYIYIHIYTRDAPIRFFGPITHNTDHRSPITEIVSADPIIRSRRRLKHSIYCVALLPRTMRRYTSKAPQT</sequence>
<dbReference type="AlphaFoldDB" id="A0A4Z2EAH3"/>
<keyword evidence="2" id="KW-0675">Receptor</keyword>
<accession>A0A4Z2EAH3</accession>
<evidence type="ECO:0000256" key="1">
    <source>
        <dbReference type="SAM" id="Phobius"/>
    </source>
</evidence>
<comment type="caution">
    <text evidence="2">The sequence shown here is derived from an EMBL/GenBank/DDBJ whole genome shotgun (WGS) entry which is preliminary data.</text>
</comment>
<evidence type="ECO:0000313" key="2">
    <source>
        <dbReference type="EMBL" id="TNN25713.1"/>
    </source>
</evidence>
<name>A0A4Z2EAH3_9TELE</name>
<dbReference type="Proteomes" id="UP000314294">
    <property type="component" value="Unassembled WGS sequence"/>
</dbReference>
<feature type="transmembrane region" description="Helical" evidence="1">
    <location>
        <begin position="92"/>
        <end position="118"/>
    </location>
</feature>
<keyword evidence="1" id="KW-0812">Transmembrane</keyword>
<evidence type="ECO:0000313" key="3">
    <source>
        <dbReference type="Proteomes" id="UP000314294"/>
    </source>
</evidence>
<gene>
    <name evidence="2" type="primary">GRIA1_3</name>
    <name evidence="2" type="ORF">EYF80_064154</name>
</gene>
<reference evidence="2 3" key="1">
    <citation type="submission" date="2019-03" db="EMBL/GenBank/DDBJ databases">
        <title>First draft genome of Liparis tanakae, snailfish: a comprehensive survey of snailfish specific genes.</title>
        <authorList>
            <person name="Kim W."/>
            <person name="Song I."/>
            <person name="Jeong J.-H."/>
            <person name="Kim D."/>
            <person name="Kim S."/>
            <person name="Ryu S."/>
            <person name="Song J.Y."/>
            <person name="Lee S.K."/>
        </authorList>
    </citation>
    <scope>NUCLEOTIDE SEQUENCE [LARGE SCALE GENOMIC DNA]</scope>
    <source>
        <tissue evidence="2">Muscle</tissue>
    </source>
</reference>
<feature type="transmembrane region" description="Helical" evidence="1">
    <location>
        <begin position="38"/>
        <end position="58"/>
    </location>
</feature>
<protein>
    <submittedName>
        <fullName evidence="2">Glutamate receptor 1</fullName>
    </submittedName>
</protein>